<reference evidence="14" key="1">
    <citation type="submission" date="2015-08" db="EMBL/GenBank/DDBJ databases">
        <title>Vibrio galatheae sp. nov., a novel member of the Vibrionaceae family isolated from the Solomon Islands.</title>
        <authorList>
            <person name="Giubergia S."/>
            <person name="Machado H."/>
            <person name="Mateiu R.V."/>
            <person name="Gram L."/>
        </authorList>
    </citation>
    <scope>NUCLEOTIDE SEQUENCE [LARGE SCALE GENOMIC DNA]</scope>
    <source>
        <strain evidence="14">DSM 19584</strain>
    </source>
</reference>
<keyword evidence="5 10" id="KW-0472">Membrane</keyword>
<evidence type="ECO:0000259" key="11">
    <source>
        <dbReference type="PROSITE" id="PS50111"/>
    </source>
</evidence>
<gene>
    <name evidence="13" type="ORF">AKJ17_11890</name>
</gene>
<comment type="subcellular location">
    <subcellularLocation>
        <location evidence="1">Cell membrane</location>
        <topology evidence="1">Multi-pass membrane protein</topology>
    </subcellularLocation>
</comment>
<dbReference type="Gene3D" id="3.30.450.20">
    <property type="entry name" value="PAS domain"/>
    <property type="match status" value="1"/>
</dbReference>
<dbReference type="Pfam" id="PF00672">
    <property type="entry name" value="HAMP"/>
    <property type="match status" value="1"/>
</dbReference>
<accession>A0A0M0HMD9</accession>
<dbReference type="PANTHER" id="PTHR32089:SF119">
    <property type="entry name" value="METHYL-ACCEPTING CHEMOTAXIS PROTEIN CTPL"/>
    <property type="match status" value="1"/>
</dbReference>
<dbReference type="GO" id="GO:0004888">
    <property type="term" value="F:transmembrane signaling receptor activity"/>
    <property type="evidence" value="ECO:0007669"/>
    <property type="project" value="InterPro"/>
</dbReference>
<dbReference type="Proteomes" id="UP000037515">
    <property type="component" value="Unassembled WGS sequence"/>
</dbReference>
<keyword evidence="2" id="KW-1003">Cell membrane</keyword>
<dbReference type="Pfam" id="PF17200">
    <property type="entry name" value="sCache_2"/>
    <property type="match status" value="1"/>
</dbReference>
<comment type="similarity">
    <text evidence="7">Belongs to the methyl-accepting chemotaxis (MCP) protein family.</text>
</comment>
<dbReference type="SUPFAM" id="SSF58104">
    <property type="entry name" value="Methyl-accepting chemotaxis protein (MCP) signaling domain"/>
    <property type="match status" value="1"/>
</dbReference>
<evidence type="ECO:0000256" key="7">
    <source>
        <dbReference type="ARBA" id="ARBA00029447"/>
    </source>
</evidence>
<keyword evidence="3 10" id="KW-0812">Transmembrane</keyword>
<keyword evidence="14" id="KW-1185">Reference proteome</keyword>
<dbReference type="PROSITE" id="PS50111">
    <property type="entry name" value="CHEMOTAXIS_TRANSDUC_2"/>
    <property type="match status" value="1"/>
</dbReference>
<dbReference type="CDD" id="cd06225">
    <property type="entry name" value="HAMP"/>
    <property type="match status" value="1"/>
</dbReference>
<dbReference type="SMART" id="SM00283">
    <property type="entry name" value="MA"/>
    <property type="match status" value="1"/>
</dbReference>
<evidence type="ECO:0000256" key="3">
    <source>
        <dbReference type="ARBA" id="ARBA00022692"/>
    </source>
</evidence>
<dbReference type="AlphaFoldDB" id="A0A0M0HMD9"/>
<evidence type="ECO:0000256" key="5">
    <source>
        <dbReference type="ARBA" id="ARBA00023136"/>
    </source>
</evidence>
<name>A0A0M0HMD9_VIBNE</name>
<keyword evidence="4 10" id="KW-1133">Transmembrane helix</keyword>
<evidence type="ECO:0000313" key="14">
    <source>
        <dbReference type="Proteomes" id="UP000037515"/>
    </source>
</evidence>
<feature type="domain" description="Methyl-accepting transducer" evidence="11">
    <location>
        <begin position="281"/>
        <end position="517"/>
    </location>
</feature>
<dbReference type="PRINTS" id="PR00260">
    <property type="entry name" value="CHEMTRNSDUCR"/>
</dbReference>
<dbReference type="EMBL" id="LHPJ01000008">
    <property type="protein sequence ID" value="KOO03244.1"/>
    <property type="molecule type" value="Genomic_DNA"/>
</dbReference>
<keyword evidence="6 8" id="KW-0807">Transducer</keyword>
<dbReference type="PATRIC" id="fig|693.5.peg.2436"/>
<evidence type="ECO:0000256" key="6">
    <source>
        <dbReference type="ARBA" id="ARBA00023224"/>
    </source>
</evidence>
<dbReference type="RefSeq" id="WP_053396030.1">
    <property type="nucleotide sequence ID" value="NZ_CANLZT010000001.1"/>
</dbReference>
<dbReference type="PROSITE" id="PS50885">
    <property type="entry name" value="HAMP"/>
    <property type="match status" value="1"/>
</dbReference>
<dbReference type="InterPro" id="IPR004090">
    <property type="entry name" value="Chemotax_Me-accpt_rcpt"/>
</dbReference>
<feature type="domain" description="HAMP" evidence="12">
    <location>
        <begin position="222"/>
        <end position="276"/>
    </location>
</feature>
<evidence type="ECO:0000256" key="1">
    <source>
        <dbReference type="ARBA" id="ARBA00004651"/>
    </source>
</evidence>
<keyword evidence="9" id="KW-0175">Coiled coil</keyword>
<evidence type="ECO:0000313" key="13">
    <source>
        <dbReference type="EMBL" id="KOO03244.1"/>
    </source>
</evidence>
<dbReference type="OrthoDB" id="2489132at2"/>
<protein>
    <submittedName>
        <fullName evidence="13">Chemotaxis protein</fullName>
    </submittedName>
</protein>
<dbReference type="InterPro" id="IPR033480">
    <property type="entry name" value="sCache_2"/>
</dbReference>
<evidence type="ECO:0000256" key="10">
    <source>
        <dbReference type="SAM" id="Phobius"/>
    </source>
</evidence>
<dbReference type="InterPro" id="IPR003660">
    <property type="entry name" value="HAMP_dom"/>
</dbReference>
<dbReference type="FunFam" id="1.10.287.950:FF:000001">
    <property type="entry name" value="Methyl-accepting chemotaxis sensory transducer"/>
    <property type="match status" value="1"/>
</dbReference>
<dbReference type="SMART" id="SM00304">
    <property type="entry name" value="HAMP"/>
    <property type="match status" value="1"/>
</dbReference>
<dbReference type="CDD" id="cd11386">
    <property type="entry name" value="MCP_signal"/>
    <property type="match status" value="1"/>
</dbReference>
<evidence type="ECO:0000256" key="9">
    <source>
        <dbReference type="SAM" id="Coils"/>
    </source>
</evidence>
<evidence type="ECO:0000256" key="8">
    <source>
        <dbReference type="PROSITE-ProRule" id="PRU00284"/>
    </source>
</evidence>
<evidence type="ECO:0000256" key="2">
    <source>
        <dbReference type="ARBA" id="ARBA00022475"/>
    </source>
</evidence>
<dbReference type="STRING" id="693.AKJ17_11890"/>
<evidence type="ECO:0000259" key="12">
    <source>
        <dbReference type="PROSITE" id="PS50885"/>
    </source>
</evidence>
<feature type="transmembrane region" description="Helical" evidence="10">
    <location>
        <begin position="9"/>
        <end position="30"/>
    </location>
</feature>
<dbReference type="Gene3D" id="1.10.287.950">
    <property type="entry name" value="Methyl-accepting chemotaxis protein"/>
    <property type="match status" value="1"/>
</dbReference>
<proteinExistence type="inferred from homology"/>
<sequence>MSLTIKSRLYILALIPLLVVTLGTLSYTYIKTTELNQQQIEATRSNMMDMKKAELKNYIQMAESSISPFLARGASFEEALPTLQALEYGQSGYIFGYDSKGVRKVTGSNLDGVGKNFWDLQDKKGHYFIQDLIRNAKTGEFTTYYFPKLGGTETLPKLSYSIFIPEWDVMLGTGFYTDDIDAVVEQMEATTTSALHKTLSAIVMFYMLIAAAVFAFAVMVNRTIMKPIKLLDTSIRSFASGEADLTARMDDFNAPEFSELSRSFNAFVASLQSIISSVSTVGHQVVAETNSMSARAAQVDEIASGQREETEQVATAMTELTTTATEISNNASQAAQSAKTADDNAKDAQNVVNSAAQSVEALAQEVTQASDVISRLEGDVQNIAVSLGVIQDIAEQTNLLALNAAIEAARAGEQGRGFAVVADEVRKLASRTQDSTGEIHAMIEQLKAASDAAVKAMDSSQNLSATTVQEANTAAQALVKIQESIGTIMDMNALIATATEEQSIVGQEISQRVVVISDQSAQSAKLANENRSGSQELNHKATELYDLVDRFTV</sequence>
<evidence type="ECO:0000256" key="4">
    <source>
        <dbReference type="ARBA" id="ARBA00022989"/>
    </source>
</evidence>
<comment type="caution">
    <text evidence="13">The sequence shown here is derived from an EMBL/GenBank/DDBJ whole genome shotgun (WGS) entry which is preliminary data.</text>
</comment>
<dbReference type="SMART" id="SM01049">
    <property type="entry name" value="Cache_2"/>
    <property type="match status" value="1"/>
</dbReference>
<dbReference type="GO" id="GO:0007165">
    <property type="term" value="P:signal transduction"/>
    <property type="evidence" value="ECO:0007669"/>
    <property type="project" value="UniProtKB-KW"/>
</dbReference>
<dbReference type="PANTHER" id="PTHR32089">
    <property type="entry name" value="METHYL-ACCEPTING CHEMOTAXIS PROTEIN MCPB"/>
    <property type="match status" value="1"/>
</dbReference>
<organism evidence="13 14">
    <name type="scientific">Vibrio nereis</name>
    <dbReference type="NCBI Taxonomy" id="693"/>
    <lineage>
        <taxon>Bacteria</taxon>
        <taxon>Pseudomonadati</taxon>
        <taxon>Pseudomonadota</taxon>
        <taxon>Gammaproteobacteria</taxon>
        <taxon>Vibrionales</taxon>
        <taxon>Vibrionaceae</taxon>
        <taxon>Vibrio</taxon>
    </lineage>
</organism>
<dbReference type="InterPro" id="IPR004089">
    <property type="entry name" value="MCPsignal_dom"/>
</dbReference>
<dbReference type="GO" id="GO:0005886">
    <property type="term" value="C:plasma membrane"/>
    <property type="evidence" value="ECO:0007669"/>
    <property type="project" value="UniProtKB-SubCell"/>
</dbReference>
<dbReference type="Pfam" id="PF00015">
    <property type="entry name" value="MCPsignal"/>
    <property type="match status" value="1"/>
</dbReference>
<feature type="coiled-coil region" evidence="9">
    <location>
        <begin position="345"/>
        <end position="379"/>
    </location>
</feature>
<feature type="transmembrane region" description="Helical" evidence="10">
    <location>
        <begin position="199"/>
        <end position="220"/>
    </location>
</feature>
<dbReference type="GO" id="GO:0006935">
    <property type="term" value="P:chemotaxis"/>
    <property type="evidence" value="ECO:0007669"/>
    <property type="project" value="InterPro"/>
</dbReference>